<sequence length="468" mass="53368">MKNVKTLPLNIFTSALFSMGLLISSNAQANYNLAKSSLDEIHRDAQIELNKAIESDKKARPNLAKLTPFLTYILNDVKDFNSLSQQEQFSLLGNRLLMISNSSDPRLQVFKSLFQRQQVNIEETAKELIISSTHYKLFEKLRKFEENNMSYLSDIQHGPNLIASQYAELQFNLHMLNKMNKFQSGAYADLVNTSLYEKEVNVKMPYLVVGYQYQIGNNMKLGTFANFAVDSISRNSKYSKDDEAIGIGFNASYKWGASTIALLTNIIRHNQSFTANQSEIFTVYPPTARYHLYSGNVTFKADYAYQTTEALSLTPGLTYQYNYTQGKEVETNYPGADFTSPSLKTQSVGLNLLTQYQQNGWTIGLDLGAAYFKLRSGETNEFGKLGYYQSIDLSDTSSTVQADRKVYYVQSKDRTYRKNLSEYKLYANLDFSKKLNDKVNVETMIGYTHYTKTKLHGVNWGVKFSYLF</sequence>
<dbReference type="EMBL" id="JAMDKF010000033">
    <property type="protein sequence ID" value="MEE6042432.1"/>
    <property type="molecule type" value="Genomic_DNA"/>
</dbReference>
<evidence type="ECO:0000256" key="1">
    <source>
        <dbReference type="SAM" id="SignalP"/>
    </source>
</evidence>
<evidence type="ECO:0000313" key="5">
    <source>
        <dbReference type="Proteomes" id="UP001347884"/>
    </source>
</evidence>
<dbReference type="InterPro" id="IPR036709">
    <property type="entry name" value="Autotransporte_beta_dom_sf"/>
</dbReference>
<dbReference type="AlphaFoldDB" id="A0AAE5WHV5"/>
<dbReference type="Proteomes" id="UP000247594">
    <property type="component" value="Unassembled WGS sequence"/>
</dbReference>
<evidence type="ECO:0000313" key="3">
    <source>
        <dbReference type="EMBL" id="PXZ40714.1"/>
    </source>
</evidence>
<feature type="signal peptide" evidence="1">
    <location>
        <begin position="1"/>
        <end position="29"/>
    </location>
</feature>
<feature type="chain" id="PRO_5041911713" evidence="1">
    <location>
        <begin position="30"/>
        <end position="468"/>
    </location>
</feature>
<dbReference type="EMBL" id="QJPJ01000001">
    <property type="protein sequence ID" value="PXZ40714.1"/>
    <property type="molecule type" value="Genomic_DNA"/>
</dbReference>
<comment type="caution">
    <text evidence="3">The sequence shown here is derived from an EMBL/GenBank/DDBJ whole genome shotgun (WGS) entry which is preliminary data.</text>
</comment>
<evidence type="ECO:0000313" key="2">
    <source>
        <dbReference type="EMBL" id="MEE6042432.1"/>
    </source>
</evidence>
<reference evidence="2 5" key="2">
    <citation type="journal article" date="2022" name="Front. Microbiol.">
        <title>Commensal bacteria contribute to the growth of multidrug-resistant Avibacterium paragallinarum in chickens.</title>
        <authorList>
            <person name="Zhu J."/>
            <person name="Chen Y."/>
            <person name="Wu Y."/>
            <person name="Wang Y."/>
            <person name="Zhu K."/>
        </authorList>
    </citation>
    <scope>NUCLEOTIDE SEQUENCE [LARGE SCALE GENOMIC DNA]</scope>
    <source>
        <strain evidence="2 5">AV25</strain>
    </source>
</reference>
<reference evidence="3 4" key="1">
    <citation type="submission" date="2018-06" db="EMBL/GenBank/DDBJ databases">
        <authorList>
            <person name="Teymurazov M."/>
            <person name="Kislichkina A."/>
            <person name="Abaymova A."/>
            <person name="Mukhina T."/>
            <person name="Mayskaya N."/>
            <person name="Svetoch E."/>
            <person name="Bogun A."/>
        </authorList>
    </citation>
    <scope>NUCLEOTIDE SEQUENCE [LARGE SCALE GENOMIC DNA]</scope>
    <source>
        <strain evidence="3 4">SCPM-O-B-8406</strain>
    </source>
</reference>
<proteinExistence type="predicted"/>
<name>A0AAE5WHV5_AVIPA</name>
<protein>
    <submittedName>
        <fullName evidence="2">Autotransporter outer membrane beta-barrel domain-containing protein</fullName>
    </submittedName>
</protein>
<keyword evidence="1" id="KW-0732">Signal</keyword>
<dbReference type="Proteomes" id="UP001347884">
    <property type="component" value="Unassembled WGS sequence"/>
</dbReference>
<organism evidence="3 4">
    <name type="scientific">Avibacterium paragallinarum</name>
    <name type="common">Haemophilus gallinarum</name>
    <dbReference type="NCBI Taxonomy" id="728"/>
    <lineage>
        <taxon>Bacteria</taxon>
        <taxon>Pseudomonadati</taxon>
        <taxon>Pseudomonadota</taxon>
        <taxon>Gammaproteobacteria</taxon>
        <taxon>Pasteurellales</taxon>
        <taxon>Pasteurellaceae</taxon>
        <taxon>Avibacterium</taxon>
    </lineage>
</organism>
<gene>
    <name evidence="3" type="ORF">DM482_00810</name>
    <name evidence="2" type="ORF">M5S13_11205</name>
</gene>
<keyword evidence="5" id="KW-1185">Reference proteome</keyword>
<dbReference type="SUPFAM" id="SSF103515">
    <property type="entry name" value="Autotransporter"/>
    <property type="match status" value="1"/>
</dbReference>
<evidence type="ECO:0000313" key="4">
    <source>
        <dbReference type="Proteomes" id="UP000247594"/>
    </source>
</evidence>
<dbReference type="RefSeq" id="WP_110479673.1">
    <property type="nucleotide sequence ID" value="NZ_CP081939.1"/>
</dbReference>
<reference evidence="2" key="3">
    <citation type="submission" date="2022-05" db="EMBL/GenBank/DDBJ databases">
        <authorList>
            <person name="Chen Y."/>
            <person name="Zhu J."/>
            <person name="Zhu K."/>
        </authorList>
    </citation>
    <scope>NUCLEOTIDE SEQUENCE</scope>
    <source>
        <strain evidence="2">AV25</strain>
    </source>
</reference>
<accession>A0AAE5WHV5</accession>